<evidence type="ECO:0000313" key="3">
    <source>
        <dbReference type="Proteomes" id="UP001269144"/>
    </source>
</evidence>
<proteinExistence type="predicted"/>
<evidence type="ECO:0000313" key="2">
    <source>
        <dbReference type="EMBL" id="MDS9469161.1"/>
    </source>
</evidence>
<keyword evidence="3" id="KW-1185">Reference proteome</keyword>
<dbReference type="EMBL" id="JAVQLW010000002">
    <property type="protein sequence ID" value="MDS9469161.1"/>
    <property type="molecule type" value="Genomic_DNA"/>
</dbReference>
<evidence type="ECO:0000256" key="1">
    <source>
        <dbReference type="SAM" id="Phobius"/>
    </source>
</evidence>
<gene>
    <name evidence="2" type="ORF">RGQ15_16490</name>
</gene>
<comment type="caution">
    <text evidence="2">The sequence shown here is derived from an EMBL/GenBank/DDBJ whole genome shotgun (WGS) entry which is preliminary data.</text>
</comment>
<keyword evidence="1" id="KW-0472">Membrane</keyword>
<protein>
    <submittedName>
        <fullName evidence="2">Uncharacterized protein</fullName>
    </submittedName>
</protein>
<dbReference type="Proteomes" id="UP001269144">
    <property type="component" value="Unassembled WGS sequence"/>
</dbReference>
<organism evidence="2 3">
    <name type="scientific">Paracoccus aurantius</name>
    <dbReference type="NCBI Taxonomy" id="3073814"/>
    <lineage>
        <taxon>Bacteria</taxon>
        <taxon>Pseudomonadati</taxon>
        <taxon>Pseudomonadota</taxon>
        <taxon>Alphaproteobacteria</taxon>
        <taxon>Rhodobacterales</taxon>
        <taxon>Paracoccaceae</taxon>
        <taxon>Paracoccus</taxon>
    </lineage>
</organism>
<keyword evidence="1" id="KW-0812">Transmembrane</keyword>
<name>A0ABU2HVV1_9RHOB</name>
<accession>A0ABU2HVV1</accession>
<keyword evidence="1" id="KW-1133">Transmembrane helix</keyword>
<sequence>MTLYVGAGYLFAGQIEPISQIAGNFTGALAAGAVTLGLNLWLRVLLRKD</sequence>
<feature type="transmembrane region" description="Helical" evidence="1">
    <location>
        <begin position="25"/>
        <end position="46"/>
    </location>
</feature>
<dbReference type="RefSeq" id="WP_311161693.1">
    <property type="nucleotide sequence ID" value="NZ_JAVQLW010000002.1"/>
</dbReference>
<reference evidence="3" key="1">
    <citation type="submission" date="2023-07" db="EMBL/GenBank/DDBJ databases">
        <title>Paracoccus sp. MBLB3053 whole genome sequence.</title>
        <authorList>
            <person name="Hwang C.Y."/>
            <person name="Cho E.-S."/>
            <person name="Seo M.-J."/>
        </authorList>
    </citation>
    <scope>NUCLEOTIDE SEQUENCE [LARGE SCALE GENOMIC DNA]</scope>
    <source>
        <strain evidence="3">MBLB3053</strain>
    </source>
</reference>